<dbReference type="CDD" id="cd00202">
    <property type="entry name" value="ZnF_GATA"/>
    <property type="match status" value="1"/>
</dbReference>
<evidence type="ECO:0000256" key="5">
    <source>
        <dbReference type="ARBA" id="ARBA00023242"/>
    </source>
</evidence>
<dbReference type="GO" id="GO:0000978">
    <property type="term" value="F:RNA polymerase II cis-regulatory region sequence-specific DNA binding"/>
    <property type="evidence" value="ECO:0007669"/>
    <property type="project" value="TreeGrafter"/>
</dbReference>
<reference evidence="9 10" key="2">
    <citation type="journal article" date="2014" name="BMC Genomics">
        <title>An improved genome of the model marine alga Ostreococcus tauri unfolds by assessing Illumina de novo assemblies.</title>
        <authorList>
            <person name="Blanc-Mathieu R."/>
            <person name="Verhelst B."/>
            <person name="Derelle E."/>
            <person name="Rombauts S."/>
            <person name="Bouget F.Y."/>
            <person name="Carre I."/>
            <person name="Chateau A."/>
            <person name="Eyre-Walker A."/>
            <person name="Grimsley N."/>
            <person name="Moreau H."/>
            <person name="Piegu B."/>
            <person name="Rivals E."/>
            <person name="Schackwitz W."/>
            <person name="Van de Peer Y."/>
            <person name="Piganeau G."/>
        </authorList>
    </citation>
    <scope>NUCLEOTIDE SEQUENCE [LARGE SCALE GENOMIC DNA]</scope>
    <source>
        <strain evidence="10">OTTH 0595 / CCAP 157/2 / RCC745</strain>
    </source>
</reference>
<keyword evidence="5" id="KW-0539">Nucleus</keyword>
<feature type="compositionally biased region" description="Basic and acidic residues" evidence="7">
    <location>
        <begin position="170"/>
        <end position="193"/>
    </location>
</feature>
<evidence type="ECO:0000256" key="4">
    <source>
        <dbReference type="ARBA" id="ARBA00022833"/>
    </source>
</evidence>
<name>A0A090M2X5_OSTTA</name>
<keyword evidence="4" id="KW-0862">Zinc</keyword>
<dbReference type="RefSeq" id="XP_022839358.1">
    <property type="nucleotide sequence ID" value="XM_022983722.1"/>
</dbReference>
<feature type="compositionally biased region" description="Basic and acidic residues" evidence="7">
    <location>
        <begin position="151"/>
        <end position="162"/>
    </location>
</feature>
<evidence type="ECO:0000313" key="9">
    <source>
        <dbReference type="EMBL" id="CEF98595.1"/>
    </source>
</evidence>
<dbReference type="GO" id="GO:0000122">
    <property type="term" value="P:negative regulation of transcription by RNA polymerase II"/>
    <property type="evidence" value="ECO:0007669"/>
    <property type="project" value="TreeGrafter"/>
</dbReference>
<evidence type="ECO:0000256" key="1">
    <source>
        <dbReference type="ARBA" id="ARBA00004123"/>
    </source>
</evidence>
<dbReference type="Gene3D" id="3.30.50.10">
    <property type="entry name" value="Erythroid Transcription Factor GATA-1, subunit A"/>
    <property type="match status" value="1"/>
</dbReference>
<evidence type="ECO:0000256" key="6">
    <source>
        <dbReference type="PROSITE-ProRule" id="PRU00094"/>
    </source>
</evidence>
<dbReference type="InterPro" id="IPR039355">
    <property type="entry name" value="Transcription_factor_GATA"/>
</dbReference>
<dbReference type="PROSITE" id="PS00344">
    <property type="entry name" value="GATA_ZN_FINGER_1"/>
    <property type="match status" value="1"/>
</dbReference>
<feature type="region of interest" description="Disordered" evidence="7">
    <location>
        <begin position="49"/>
        <end position="68"/>
    </location>
</feature>
<dbReference type="InParanoid" id="A0A090M2X5"/>
<proteinExistence type="predicted"/>
<feature type="domain" description="GATA-type" evidence="8">
    <location>
        <begin position="72"/>
        <end position="128"/>
    </location>
</feature>
<feature type="compositionally biased region" description="Polar residues" evidence="7">
    <location>
        <begin position="124"/>
        <end position="135"/>
    </location>
</feature>
<comment type="subcellular location">
    <subcellularLocation>
        <location evidence="1">Nucleus</location>
    </subcellularLocation>
</comment>
<dbReference type="PANTHER" id="PTHR10071">
    <property type="entry name" value="TRANSCRIPTION FACTOR GATA FAMILY MEMBER"/>
    <property type="match status" value="1"/>
</dbReference>
<accession>A0A090M2X5</accession>
<sequence>MAQYAAYAAYARAQTQHVVGFGVPGFGGVGFGGGYPYGVAAYEATSAARGNGARGRGGEKLGKVRRAKPMKSKVPKVCVNCKSTETPFWRKDKGGGGSLCNACGLYLAKNDAPRPAQLWRRQETSASEIDTNNDTNDSEKTTEGVPSASVEGEKNSPEKDSESDGGAETTNEKPSEESPRDERVTENALKLDVKAGAAE</sequence>
<feature type="region of interest" description="Disordered" evidence="7">
    <location>
        <begin position="122"/>
        <end position="199"/>
    </location>
</feature>
<dbReference type="Pfam" id="PF00320">
    <property type="entry name" value="GATA"/>
    <property type="match status" value="1"/>
</dbReference>
<dbReference type="GeneID" id="9837323"/>
<dbReference type="KEGG" id="ota:OT_ostta07g00720"/>
<keyword evidence="2" id="KW-0479">Metal-binding</keyword>
<dbReference type="OrthoDB" id="2162994at2759"/>
<evidence type="ECO:0000256" key="2">
    <source>
        <dbReference type="ARBA" id="ARBA00022723"/>
    </source>
</evidence>
<dbReference type="SUPFAM" id="SSF57716">
    <property type="entry name" value="Glucocorticoid receptor-like (DNA-binding domain)"/>
    <property type="match status" value="1"/>
</dbReference>
<dbReference type="FunCoup" id="A0A090M2X5">
    <property type="interactions" value="95"/>
</dbReference>
<evidence type="ECO:0000259" key="8">
    <source>
        <dbReference type="PROSITE" id="PS50114"/>
    </source>
</evidence>
<dbReference type="GO" id="GO:0045944">
    <property type="term" value="P:positive regulation of transcription by RNA polymerase II"/>
    <property type="evidence" value="ECO:0007669"/>
    <property type="project" value="TreeGrafter"/>
</dbReference>
<protein>
    <submittedName>
        <fullName evidence="9">Zinc finger, GATA-type</fullName>
    </submittedName>
</protein>
<dbReference type="EMBL" id="CAID01000007">
    <property type="protein sequence ID" value="CEF98595.1"/>
    <property type="molecule type" value="Genomic_DNA"/>
</dbReference>
<evidence type="ECO:0000313" key="10">
    <source>
        <dbReference type="Proteomes" id="UP000009170"/>
    </source>
</evidence>
<dbReference type="PANTHER" id="PTHR10071:SF281">
    <property type="entry name" value="BOX A-BINDING FACTOR-RELATED"/>
    <property type="match status" value="1"/>
</dbReference>
<dbReference type="PROSITE" id="PS50114">
    <property type="entry name" value="GATA_ZN_FINGER_2"/>
    <property type="match status" value="1"/>
</dbReference>
<dbReference type="InterPro" id="IPR000679">
    <property type="entry name" value="Znf_GATA"/>
</dbReference>
<dbReference type="InterPro" id="IPR013088">
    <property type="entry name" value="Znf_NHR/GATA"/>
</dbReference>
<dbReference type="GO" id="GO:0005634">
    <property type="term" value="C:nucleus"/>
    <property type="evidence" value="ECO:0007669"/>
    <property type="project" value="UniProtKB-SubCell"/>
</dbReference>
<dbReference type="GO" id="GO:0000981">
    <property type="term" value="F:DNA-binding transcription factor activity, RNA polymerase II-specific"/>
    <property type="evidence" value="ECO:0007669"/>
    <property type="project" value="TreeGrafter"/>
</dbReference>
<evidence type="ECO:0000256" key="7">
    <source>
        <dbReference type="SAM" id="MobiDB-lite"/>
    </source>
</evidence>
<evidence type="ECO:0000256" key="3">
    <source>
        <dbReference type="ARBA" id="ARBA00022771"/>
    </source>
</evidence>
<dbReference type="GO" id="GO:0008270">
    <property type="term" value="F:zinc ion binding"/>
    <property type="evidence" value="ECO:0007669"/>
    <property type="project" value="UniProtKB-KW"/>
</dbReference>
<dbReference type="SMART" id="SM00401">
    <property type="entry name" value="ZnF_GATA"/>
    <property type="match status" value="1"/>
</dbReference>
<keyword evidence="3 6" id="KW-0863">Zinc-finger</keyword>
<reference evidence="10" key="1">
    <citation type="journal article" date="2006" name="Proc. Natl. Acad. Sci. U.S.A.">
        <title>Genome analysis of the smallest free-living eukaryote Ostreococcus tauri unveils many unique features.</title>
        <authorList>
            <person name="Derelle E."/>
            <person name="Ferraz C."/>
            <person name="Rombauts S."/>
            <person name="Rouze P."/>
            <person name="Worden A.Z."/>
            <person name="Robbens S."/>
            <person name="Partensky F."/>
            <person name="Degroeve S."/>
            <person name="Echeynie S."/>
            <person name="Cooke R."/>
            <person name="Saeys Y."/>
            <person name="Wuyts J."/>
            <person name="Jabbari K."/>
            <person name="Bowler C."/>
            <person name="Panaud O."/>
            <person name="Piegu B."/>
            <person name="Ball S.G."/>
            <person name="Ral J.-P."/>
            <person name="Bouget F.-Y."/>
            <person name="Piganeau G."/>
            <person name="De Baets B."/>
            <person name="Picard A."/>
            <person name="Delseny M."/>
            <person name="Demaille J."/>
            <person name="Van de Peer Y."/>
            <person name="Moreau H."/>
        </authorList>
    </citation>
    <scope>NUCLEOTIDE SEQUENCE [LARGE SCALE GENOMIC DNA]</scope>
    <source>
        <strain evidence="10">OTTH 0595 / CCAP 157/2 / RCC745</strain>
    </source>
</reference>
<keyword evidence="10" id="KW-1185">Reference proteome</keyword>
<gene>
    <name evidence="9" type="ORF">OT_ostta07g00720</name>
</gene>
<dbReference type="Proteomes" id="UP000009170">
    <property type="component" value="Unassembled WGS sequence"/>
</dbReference>
<organism evidence="9 10">
    <name type="scientific">Ostreococcus tauri</name>
    <name type="common">Marine green alga</name>
    <dbReference type="NCBI Taxonomy" id="70448"/>
    <lineage>
        <taxon>Eukaryota</taxon>
        <taxon>Viridiplantae</taxon>
        <taxon>Chlorophyta</taxon>
        <taxon>Mamiellophyceae</taxon>
        <taxon>Mamiellales</taxon>
        <taxon>Bathycoccaceae</taxon>
        <taxon>Ostreococcus</taxon>
    </lineage>
</organism>
<dbReference type="AlphaFoldDB" id="A0A090M2X5"/>
<comment type="caution">
    <text evidence="9">The sequence shown here is derived from an EMBL/GenBank/DDBJ whole genome shotgun (WGS) entry which is preliminary data.</text>
</comment>
<dbReference type="STRING" id="70448.A0A090M2X5"/>